<evidence type="ECO:0000313" key="1">
    <source>
        <dbReference type="EMBL" id="GAG16316.1"/>
    </source>
</evidence>
<accession>X0WUB3</accession>
<dbReference type="EMBL" id="BARS01031272">
    <property type="protein sequence ID" value="GAG16316.1"/>
    <property type="molecule type" value="Genomic_DNA"/>
</dbReference>
<proteinExistence type="predicted"/>
<name>X0WUB3_9ZZZZ</name>
<reference evidence="1" key="1">
    <citation type="journal article" date="2014" name="Front. Microbiol.">
        <title>High frequency of phylogenetically diverse reductive dehalogenase-homologous genes in deep subseafloor sedimentary metagenomes.</title>
        <authorList>
            <person name="Kawai M."/>
            <person name="Futagami T."/>
            <person name="Toyoda A."/>
            <person name="Takaki Y."/>
            <person name="Nishi S."/>
            <person name="Hori S."/>
            <person name="Arai W."/>
            <person name="Tsubouchi T."/>
            <person name="Morono Y."/>
            <person name="Uchiyama I."/>
            <person name="Ito T."/>
            <person name="Fujiyama A."/>
            <person name="Inagaki F."/>
            <person name="Takami H."/>
        </authorList>
    </citation>
    <scope>NUCLEOTIDE SEQUENCE</scope>
    <source>
        <strain evidence="1">Expedition CK06-06</strain>
    </source>
</reference>
<comment type="caution">
    <text evidence="1">The sequence shown here is derived from an EMBL/GenBank/DDBJ whole genome shotgun (WGS) entry which is preliminary data.</text>
</comment>
<gene>
    <name evidence="1" type="ORF">S01H1_48686</name>
</gene>
<dbReference type="Gene3D" id="3.90.1720.10">
    <property type="entry name" value="endopeptidase domain like (from Nostoc punctiforme)"/>
    <property type="match status" value="1"/>
</dbReference>
<organism evidence="1">
    <name type="scientific">marine sediment metagenome</name>
    <dbReference type="NCBI Taxonomy" id="412755"/>
    <lineage>
        <taxon>unclassified sequences</taxon>
        <taxon>metagenomes</taxon>
        <taxon>ecological metagenomes</taxon>
    </lineage>
</organism>
<sequence>MTRTAKYSDIRCEMKPGDLIAFGGSGFVSSVIKKVTKCNVSHVGSILQSNLPTVEGVMINQVIESTSVDGGFSGVKITRMSEHMRDYDGEVWWLPMTEFARNLFDEGLFLLWMLKQVGKP</sequence>
<protein>
    <submittedName>
        <fullName evidence="1">Uncharacterized protein</fullName>
    </submittedName>
</protein>
<dbReference type="InterPro" id="IPR038765">
    <property type="entry name" value="Papain-like_cys_pep_sf"/>
</dbReference>
<dbReference type="AlphaFoldDB" id="X0WUB3"/>
<dbReference type="SUPFAM" id="SSF54001">
    <property type="entry name" value="Cysteine proteinases"/>
    <property type="match status" value="1"/>
</dbReference>
<feature type="non-terminal residue" evidence="1">
    <location>
        <position position="120"/>
    </location>
</feature>